<dbReference type="InterPro" id="IPR055541">
    <property type="entry name" value="DUF7117"/>
</dbReference>
<dbReference type="Pfam" id="PF23430">
    <property type="entry name" value="DUF7117"/>
    <property type="match status" value="1"/>
</dbReference>
<dbReference type="AlphaFoldDB" id="A0ABD6B6B9"/>
<keyword evidence="2" id="KW-1185">Reference proteome</keyword>
<sequence length="247" mass="27487">MKIRGERECKNCGTRWSYYETGEASCPDCGSLRSVAVEDERRHHTDSPAEIDLTPHRTALADGEDILDIADSVASDCRAYLRKRGFLRGGELLPLDDTYLAVGELRAAITDYRRDARFGAEYDDPDREAAERYLLDLLQGADDGERPAPDEVPESLAPARGLAYAAAVEAYRDDEAAYLDDAPDEDARRTLGRIRDQGKRLEALEGDLPPETVESLVRACRDLYRYLNGEESALATARQRLDGLTES</sequence>
<evidence type="ECO:0000313" key="1">
    <source>
        <dbReference type="EMBL" id="MFD1525954.1"/>
    </source>
</evidence>
<protein>
    <submittedName>
        <fullName evidence="1">TFIIB-type zinc ribbon-containing protein</fullName>
    </submittedName>
</protein>
<evidence type="ECO:0000313" key="2">
    <source>
        <dbReference type="Proteomes" id="UP001597111"/>
    </source>
</evidence>
<proteinExistence type="predicted"/>
<name>A0ABD6B6B9_9EURY</name>
<dbReference type="RefSeq" id="WP_379818300.1">
    <property type="nucleotide sequence ID" value="NZ_JBHUDH010000053.1"/>
</dbReference>
<dbReference type="Proteomes" id="UP001597111">
    <property type="component" value="Unassembled WGS sequence"/>
</dbReference>
<organism evidence="1 2">
    <name type="scientific">Halolamina salina</name>
    <dbReference type="NCBI Taxonomy" id="1220023"/>
    <lineage>
        <taxon>Archaea</taxon>
        <taxon>Methanobacteriati</taxon>
        <taxon>Methanobacteriota</taxon>
        <taxon>Stenosarchaea group</taxon>
        <taxon>Halobacteria</taxon>
        <taxon>Halobacteriales</taxon>
        <taxon>Haloferacaceae</taxon>
    </lineage>
</organism>
<gene>
    <name evidence="1" type="ORF">ACFR9S_06495</name>
</gene>
<dbReference type="EMBL" id="JBHUDH010000053">
    <property type="protein sequence ID" value="MFD1525954.1"/>
    <property type="molecule type" value="Genomic_DNA"/>
</dbReference>
<comment type="caution">
    <text evidence="1">The sequence shown here is derived from an EMBL/GenBank/DDBJ whole genome shotgun (WGS) entry which is preliminary data.</text>
</comment>
<accession>A0ABD6B6B9</accession>
<reference evidence="1 2" key="1">
    <citation type="journal article" date="2019" name="Int. J. Syst. Evol. Microbiol.">
        <title>The Global Catalogue of Microorganisms (GCM) 10K type strain sequencing project: providing services to taxonomists for standard genome sequencing and annotation.</title>
        <authorList>
            <consortium name="The Broad Institute Genomics Platform"/>
            <consortium name="The Broad Institute Genome Sequencing Center for Infectious Disease"/>
            <person name="Wu L."/>
            <person name="Ma J."/>
        </authorList>
    </citation>
    <scope>NUCLEOTIDE SEQUENCE [LARGE SCALE GENOMIC DNA]</scope>
    <source>
        <strain evidence="1 2">CGMCC 1.12285</strain>
    </source>
</reference>